<protein>
    <recommendedName>
        <fullName evidence="8">AI-2E family transporter</fullName>
    </recommendedName>
</protein>
<evidence type="ECO:0000256" key="4">
    <source>
        <dbReference type="ARBA" id="ARBA00022989"/>
    </source>
</evidence>
<accession>A0A382T0X2</accession>
<keyword evidence="3 6" id="KW-0812">Transmembrane</keyword>
<proteinExistence type="inferred from homology"/>
<evidence type="ECO:0000313" key="7">
    <source>
        <dbReference type="EMBL" id="SVD15385.1"/>
    </source>
</evidence>
<dbReference type="Pfam" id="PF01594">
    <property type="entry name" value="AI-2E_transport"/>
    <property type="match status" value="1"/>
</dbReference>
<feature type="non-terminal residue" evidence="7">
    <location>
        <position position="223"/>
    </location>
</feature>
<evidence type="ECO:0000256" key="3">
    <source>
        <dbReference type="ARBA" id="ARBA00022692"/>
    </source>
</evidence>
<gene>
    <name evidence="7" type="ORF">METZ01_LOCUS368239</name>
</gene>
<dbReference type="InterPro" id="IPR002549">
    <property type="entry name" value="AI-2E-like"/>
</dbReference>
<keyword evidence="5 6" id="KW-0472">Membrane</keyword>
<dbReference type="AlphaFoldDB" id="A0A382T0X2"/>
<evidence type="ECO:0000256" key="1">
    <source>
        <dbReference type="ARBA" id="ARBA00004141"/>
    </source>
</evidence>
<keyword evidence="4 6" id="KW-1133">Transmembrane helix</keyword>
<evidence type="ECO:0000256" key="5">
    <source>
        <dbReference type="ARBA" id="ARBA00023136"/>
    </source>
</evidence>
<comment type="subcellular location">
    <subcellularLocation>
        <location evidence="1">Membrane</location>
        <topology evidence="1">Multi-pass membrane protein</topology>
    </subcellularLocation>
</comment>
<dbReference type="EMBL" id="UINC01132831">
    <property type="protein sequence ID" value="SVD15385.1"/>
    <property type="molecule type" value="Genomic_DNA"/>
</dbReference>
<sequence length="223" mass="25111">MKDLIRSFIDRFFFDEETIYFALLLITSIIVLIIFGGVLLPVLISLVIAFLLNGLVGMFQNFNLSRWLSLTLSLLIFFGLYLSLILILPSIVNQINSLIQSLPNIVVSFQKTLLGMSEAYPDIFSEQDIRSLLLNISSQINNLLSGVLGQLATTISFAVSALLYAILIPLMVFFFVKDRDILLSMVSSFFPKERSLIDAIFKEMNGQLFNYVTGKIIEMFIVG</sequence>
<evidence type="ECO:0000256" key="2">
    <source>
        <dbReference type="ARBA" id="ARBA00009773"/>
    </source>
</evidence>
<feature type="transmembrane region" description="Helical" evidence="6">
    <location>
        <begin position="20"/>
        <end position="52"/>
    </location>
</feature>
<reference evidence="7" key="1">
    <citation type="submission" date="2018-05" db="EMBL/GenBank/DDBJ databases">
        <authorList>
            <person name="Lanie J.A."/>
            <person name="Ng W.-L."/>
            <person name="Kazmierczak K.M."/>
            <person name="Andrzejewski T.M."/>
            <person name="Davidsen T.M."/>
            <person name="Wayne K.J."/>
            <person name="Tettelin H."/>
            <person name="Glass J.I."/>
            <person name="Rusch D."/>
            <person name="Podicherti R."/>
            <person name="Tsui H.-C.T."/>
            <person name="Winkler M.E."/>
        </authorList>
    </citation>
    <scope>NUCLEOTIDE SEQUENCE</scope>
</reference>
<feature type="transmembrane region" description="Helical" evidence="6">
    <location>
        <begin position="64"/>
        <end position="88"/>
    </location>
</feature>
<organism evidence="7">
    <name type="scientific">marine metagenome</name>
    <dbReference type="NCBI Taxonomy" id="408172"/>
    <lineage>
        <taxon>unclassified sequences</taxon>
        <taxon>metagenomes</taxon>
        <taxon>ecological metagenomes</taxon>
    </lineage>
</organism>
<feature type="transmembrane region" description="Helical" evidence="6">
    <location>
        <begin position="151"/>
        <end position="176"/>
    </location>
</feature>
<name>A0A382T0X2_9ZZZZ</name>
<evidence type="ECO:0000256" key="6">
    <source>
        <dbReference type="SAM" id="Phobius"/>
    </source>
</evidence>
<evidence type="ECO:0008006" key="8">
    <source>
        <dbReference type="Google" id="ProtNLM"/>
    </source>
</evidence>
<comment type="similarity">
    <text evidence="2">Belongs to the autoinducer-2 exporter (AI-2E) (TC 2.A.86) family.</text>
</comment>
<dbReference type="GO" id="GO:0016020">
    <property type="term" value="C:membrane"/>
    <property type="evidence" value="ECO:0007669"/>
    <property type="project" value="UniProtKB-SubCell"/>
</dbReference>